<proteinExistence type="predicted"/>
<dbReference type="RefSeq" id="WP_172315217.1">
    <property type="nucleotide sequence ID" value="NZ_WOEY01000105.1"/>
</dbReference>
<organism evidence="1 2">
    <name type="scientific">Paraburkholderia solitsugae</name>
    <dbReference type="NCBI Taxonomy" id="2675748"/>
    <lineage>
        <taxon>Bacteria</taxon>
        <taxon>Pseudomonadati</taxon>
        <taxon>Pseudomonadota</taxon>
        <taxon>Betaproteobacteria</taxon>
        <taxon>Burkholderiales</taxon>
        <taxon>Burkholderiaceae</taxon>
        <taxon>Paraburkholderia</taxon>
    </lineage>
</organism>
<protein>
    <submittedName>
        <fullName evidence="1">Uncharacterized protein</fullName>
    </submittedName>
</protein>
<name>A0ABX2BVF2_9BURK</name>
<evidence type="ECO:0000313" key="1">
    <source>
        <dbReference type="EMBL" id="NPT44859.1"/>
    </source>
</evidence>
<gene>
    <name evidence="1" type="ORF">GNZ12_26790</name>
</gene>
<dbReference type="Proteomes" id="UP000652198">
    <property type="component" value="Unassembled WGS sequence"/>
</dbReference>
<dbReference type="EMBL" id="WOEY01000105">
    <property type="protein sequence ID" value="NPT44859.1"/>
    <property type="molecule type" value="Genomic_DNA"/>
</dbReference>
<evidence type="ECO:0000313" key="2">
    <source>
        <dbReference type="Proteomes" id="UP000652198"/>
    </source>
</evidence>
<reference evidence="1 2" key="1">
    <citation type="submission" date="2019-11" db="EMBL/GenBank/DDBJ databases">
        <title>Metabolism of dissolved organic matter in forest soils.</title>
        <authorList>
            <person name="Cyle K.T."/>
            <person name="Wilhelm R.C."/>
            <person name="Martinez C.E."/>
        </authorList>
    </citation>
    <scope>NUCLEOTIDE SEQUENCE [LARGE SCALE GENOMIC DNA]</scope>
    <source>
        <strain evidence="1 2">1N</strain>
    </source>
</reference>
<sequence length="188" mass="21096">MTQNTPLHRACIAVARNVLWRNGATSSDIVETLARKFQAIAEEHQDFVRKQREHDDVIADAVEYIGHVHALPTGTDTEWFRHQLAALIEIAVPNTGLSEDAAKLLPHLQEGIRESQADVPVQRSALRMEDEEAKEIRRLEEAGVEHGAVSDLLDLVEKLYHGDPLDDRDKRLFQLAALAAPMTRQARS</sequence>
<comment type="caution">
    <text evidence="1">The sequence shown here is derived from an EMBL/GenBank/DDBJ whole genome shotgun (WGS) entry which is preliminary data.</text>
</comment>
<accession>A0ABX2BVF2</accession>
<keyword evidence="2" id="KW-1185">Reference proteome</keyword>